<dbReference type="PANTHER" id="PTHR42879:SF2">
    <property type="entry name" value="3-OXOACYL-[ACYL-CARRIER-PROTEIN] REDUCTASE FABG"/>
    <property type="match status" value="1"/>
</dbReference>
<dbReference type="SMART" id="SM00822">
    <property type="entry name" value="PKS_KR"/>
    <property type="match status" value="1"/>
</dbReference>
<evidence type="ECO:0000256" key="1">
    <source>
        <dbReference type="ARBA" id="ARBA00006484"/>
    </source>
</evidence>
<proteinExistence type="inferred from homology"/>
<name>A0A327M6G8_9PROT</name>
<dbReference type="RefSeq" id="WP_111470669.1">
    <property type="nucleotide sequence ID" value="NZ_QLIX01000010.1"/>
</dbReference>
<sequence length="275" mass="29184">MAGTLEGKVALVSGSGRGIGRQIALKLASEGARVVVNDLDDAPGNETAAEIKAMGGEAIACNGDVTKEGFAERFVAAGIDSWGGLDIIVNNAGYTWDNVIQKMTDEQWYAILDVHLTAPFRIMRAAQRFIREAARREAEEGREVFRKVVNISSTSGVFGNAGQANYSTAKAGIQGLTRAMAKEWGRYKVNVNAVAFGLIMTRLTEAPAHGGASIDISGREIPVGVRPEVLQTAEKMIPLGRGGRPEEAAGSVYLFCIPESNYVTGQTLVVSGGRP</sequence>
<dbReference type="OrthoDB" id="9812986at2"/>
<dbReference type="InterPro" id="IPR057326">
    <property type="entry name" value="KR_dom"/>
</dbReference>
<evidence type="ECO:0000313" key="3">
    <source>
        <dbReference type="EMBL" id="RAI58329.1"/>
    </source>
</evidence>
<dbReference type="GO" id="GO:0032787">
    <property type="term" value="P:monocarboxylic acid metabolic process"/>
    <property type="evidence" value="ECO:0007669"/>
    <property type="project" value="UniProtKB-ARBA"/>
</dbReference>
<feature type="domain" description="Ketoreductase" evidence="2">
    <location>
        <begin position="8"/>
        <end position="202"/>
    </location>
</feature>
<protein>
    <submittedName>
        <fullName evidence="3">3-oxoacyl-ACP reductase</fullName>
    </submittedName>
</protein>
<evidence type="ECO:0000313" key="4">
    <source>
        <dbReference type="Proteomes" id="UP000249065"/>
    </source>
</evidence>
<dbReference type="AlphaFoldDB" id="A0A327M6G8"/>
<dbReference type="PRINTS" id="PR00081">
    <property type="entry name" value="GDHRDH"/>
</dbReference>
<dbReference type="PROSITE" id="PS00061">
    <property type="entry name" value="ADH_SHORT"/>
    <property type="match status" value="1"/>
</dbReference>
<accession>A0A327M6G8</accession>
<comment type="similarity">
    <text evidence="1">Belongs to the short-chain dehydrogenases/reductases (SDR) family.</text>
</comment>
<dbReference type="FunFam" id="3.40.50.720:FF:000084">
    <property type="entry name" value="Short-chain dehydrogenase reductase"/>
    <property type="match status" value="1"/>
</dbReference>
<dbReference type="InterPro" id="IPR002347">
    <property type="entry name" value="SDR_fam"/>
</dbReference>
<dbReference type="EMBL" id="QLIX01000010">
    <property type="protein sequence ID" value="RAI58329.1"/>
    <property type="molecule type" value="Genomic_DNA"/>
</dbReference>
<dbReference type="InterPro" id="IPR050259">
    <property type="entry name" value="SDR"/>
</dbReference>
<organism evidence="3 4">
    <name type="scientific">Roseicella frigidaeris</name>
    <dbReference type="NCBI Taxonomy" id="2230885"/>
    <lineage>
        <taxon>Bacteria</taxon>
        <taxon>Pseudomonadati</taxon>
        <taxon>Pseudomonadota</taxon>
        <taxon>Alphaproteobacteria</taxon>
        <taxon>Acetobacterales</taxon>
        <taxon>Roseomonadaceae</taxon>
        <taxon>Roseicella</taxon>
    </lineage>
</organism>
<dbReference type="Gene3D" id="3.40.50.720">
    <property type="entry name" value="NAD(P)-binding Rossmann-like Domain"/>
    <property type="match status" value="1"/>
</dbReference>
<dbReference type="Proteomes" id="UP000249065">
    <property type="component" value="Unassembled WGS sequence"/>
</dbReference>
<reference evidence="4" key="1">
    <citation type="submission" date="2018-06" db="EMBL/GenBank/DDBJ databases">
        <authorList>
            <person name="Khan S.A."/>
        </authorList>
    </citation>
    <scope>NUCLEOTIDE SEQUENCE [LARGE SCALE GENOMIC DNA]</scope>
    <source>
        <strain evidence="4">DB-1506</strain>
    </source>
</reference>
<dbReference type="InterPro" id="IPR020904">
    <property type="entry name" value="Sc_DH/Rdtase_CS"/>
</dbReference>
<dbReference type="Pfam" id="PF13561">
    <property type="entry name" value="adh_short_C2"/>
    <property type="match status" value="1"/>
</dbReference>
<dbReference type="PANTHER" id="PTHR42879">
    <property type="entry name" value="3-OXOACYL-(ACYL-CARRIER-PROTEIN) REDUCTASE"/>
    <property type="match status" value="1"/>
</dbReference>
<evidence type="ECO:0000259" key="2">
    <source>
        <dbReference type="SMART" id="SM00822"/>
    </source>
</evidence>
<dbReference type="InterPro" id="IPR036291">
    <property type="entry name" value="NAD(P)-bd_dom_sf"/>
</dbReference>
<keyword evidence="4" id="KW-1185">Reference proteome</keyword>
<dbReference type="PRINTS" id="PR00080">
    <property type="entry name" value="SDRFAMILY"/>
</dbReference>
<comment type="caution">
    <text evidence="3">The sequence shown here is derived from an EMBL/GenBank/DDBJ whole genome shotgun (WGS) entry which is preliminary data.</text>
</comment>
<gene>
    <name evidence="3" type="ORF">DOO78_15065</name>
</gene>
<dbReference type="SUPFAM" id="SSF51735">
    <property type="entry name" value="NAD(P)-binding Rossmann-fold domains"/>
    <property type="match status" value="1"/>
</dbReference>